<dbReference type="NCBIfam" id="TIGR00329">
    <property type="entry name" value="gcp_kae1"/>
    <property type="match status" value="1"/>
</dbReference>
<dbReference type="InterPro" id="IPR043129">
    <property type="entry name" value="ATPase_NBD"/>
</dbReference>
<feature type="binding site" evidence="8">
    <location>
        <position position="166"/>
    </location>
    <ligand>
        <name>substrate</name>
    </ligand>
</feature>
<keyword evidence="5 8" id="KW-0408">Iron</keyword>
<dbReference type="AlphaFoldDB" id="A0A971S0J0"/>
<gene>
    <name evidence="8 10" type="primary">tsaD</name>
    <name evidence="10" type="ORF">GXY80_06560</name>
</gene>
<dbReference type="PANTHER" id="PTHR11735">
    <property type="entry name" value="TRNA N6-ADENOSINE THREONYLCARBAMOYLTRANSFERASE"/>
    <property type="match status" value="1"/>
</dbReference>
<evidence type="ECO:0000256" key="3">
    <source>
        <dbReference type="ARBA" id="ARBA00022694"/>
    </source>
</evidence>
<dbReference type="PRINTS" id="PR00789">
    <property type="entry name" value="OSIALOPTASE"/>
</dbReference>
<dbReference type="Pfam" id="PF00814">
    <property type="entry name" value="TsaD"/>
    <property type="match status" value="1"/>
</dbReference>
<dbReference type="FunFam" id="3.30.420.40:FF:000040">
    <property type="entry name" value="tRNA N6-adenosine threonylcarbamoyltransferase"/>
    <property type="match status" value="1"/>
</dbReference>
<comment type="catalytic activity">
    <reaction evidence="7 8">
        <text>L-threonylcarbamoyladenylate + adenosine(37) in tRNA = N(6)-L-threonylcarbamoyladenosine(37) in tRNA + AMP + H(+)</text>
        <dbReference type="Rhea" id="RHEA:37059"/>
        <dbReference type="Rhea" id="RHEA-COMP:10162"/>
        <dbReference type="Rhea" id="RHEA-COMP:10163"/>
        <dbReference type="ChEBI" id="CHEBI:15378"/>
        <dbReference type="ChEBI" id="CHEBI:73682"/>
        <dbReference type="ChEBI" id="CHEBI:74411"/>
        <dbReference type="ChEBI" id="CHEBI:74418"/>
        <dbReference type="ChEBI" id="CHEBI:456215"/>
        <dbReference type="EC" id="2.3.1.234"/>
    </reaction>
</comment>
<dbReference type="PANTHER" id="PTHR11735:SF6">
    <property type="entry name" value="TRNA N6-ADENOSINE THREONYLCARBAMOYLTRANSFERASE, MITOCHONDRIAL"/>
    <property type="match status" value="1"/>
</dbReference>
<dbReference type="InterPro" id="IPR000905">
    <property type="entry name" value="Gcp-like_dom"/>
</dbReference>
<feature type="binding site" evidence="8">
    <location>
        <position position="299"/>
    </location>
    <ligand>
        <name>Fe cation</name>
        <dbReference type="ChEBI" id="CHEBI:24875"/>
    </ligand>
</feature>
<accession>A0A971S0J0</accession>
<proteinExistence type="inferred from homology"/>
<dbReference type="InterPro" id="IPR017860">
    <property type="entry name" value="Peptidase_M22_CS"/>
</dbReference>
<dbReference type="NCBIfam" id="TIGR03723">
    <property type="entry name" value="T6A_TsaD_YgjD"/>
    <property type="match status" value="1"/>
</dbReference>
<dbReference type="Gene3D" id="3.30.420.40">
    <property type="match status" value="2"/>
</dbReference>
<comment type="caution">
    <text evidence="10">The sequence shown here is derived from an EMBL/GenBank/DDBJ whole genome shotgun (WGS) entry which is preliminary data.</text>
</comment>
<comment type="similarity">
    <text evidence="8">Belongs to the KAE1 / TsaD family.</text>
</comment>
<feature type="binding site" evidence="8">
    <location>
        <position position="111"/>
    </location>
    <ligand>
        <name>Fe cation</name>
        <dbReference type="ChEBI" id="CHEBI:24875"/>
    </ligand>
</feature>
<evidence type="ECO:0000313" key="10">
    <source>
        <dbReference type="EMBL" id="NLW35131.1"/>
    </source>
</evidence>
<reference evidence="10" key="2">
    <citation type="submission" date="2020-01" db="EMBL/GenBank/DDBJ databases">
        <authorList>
            <person name="Campanaro S."/>
        </authorList>
    </citation>
    <scope>NUCLEOTIDE SEQUENCE</scope>
    <source>
        <strain evidence="10">AS06rmzACSIP_7</strain>
    </source>
</reference>
<dbReference type="InterPro" id="IPR022450">
    <property type="entry name" value="TsaD"/>
</dbReference>
<dbReference type="SUPFAM" id="SSF53067">
    <property type="entry name" value="Actin-like ATPase domain"/>
    <property type="match status" value="2"/>
</dbReference>
<evidence type="ECO:0000259" key="9">
    <source>
        <dbReference type="Pfam" id="PF00814"/>
    </source>
</evidence>
<evidence type="ECO:0000256" key="1">
    <source>
        <dbReference type="ARBA" id="ARBA00022490"/>
    </source>
</evidence>
<dbReference type="PROSITE" id="PS01016">
    <property type="entry name" value="GLYCOPROTEASE"/>
    <property type="match status" value="1"/>
</dbReference>
<sequence>MLVLGIDTSCDDTSLALLQDGKTLLSNVVSSQVDLHRVFGGVVPEIASRKHVELIDGLYRETLKEGGIPESSVDGIGVTAGPGLIGSVLVGLCFAKGLALSLGKPLIAVNHIEAHAMSIFLEREVEFPFIALVVSGGHTIMLLIQGFGRYRVLGSTRDDAAGEAFDKIAKYLGIGYPGGKVIEDLSAKGQGDYVTFPRPMADEKNYDFSFSGLKTSMINYIKKYGVTEDNLSNIMASFQEAAFDVLVSKTTRAALDHGIPRIVVGGGVASNGRLRQVFTERCKKGGMEALFSSPEFCTDNGAMIARVAYQYYSEGATSSLNVAGYSRMKIR</sequence>
<evidence type="ECO:0000256" key="5">
    <source>
        <dbReference type="ARBA" id="ARBA00023004"/>
    </source>
</evidence>
<dbReference type="GO" id="GO:0002949">
    <property type="term" value="P:tRNA threonylcarbamoyladenosine modification"/>
    <property type="evidence" value="ECO:0007669"/>
    <property type="project" value="UniProtKB-UniRule"/>
</dbReference>
<dbReference type="GO" id="GO:0005506">
    <property type="term" value="F:iron ion binding"/>
    <property type="evidence" value="ECO:0007669"/>
    <property type="project" value="UniProtKB-UniRule"/>
</dbReference>
<keyword evidence="3 8" id="KW-0819">tRNA processing</keyword>
<keyword evidence="4 8" id="KW-0479">Metal-binding</keyword>
<dbReference type="GO" id="GO:0061711">
    <property type="term" value="F:tRNA N(6)-L-threonylcarbamoyladenine synthase activity"/>
    <property type="evidence" value="ECO:0007669"/>
    <property type="project" value="UniProtKB-EC"/>
</dbReference>
<feature type="binding site" evidence="8">
    <location>
        <position position="271"/>
    </location>
    <ligand>
        <name>substrate</name>
    </ligand>
</feature>
<comment type="subcellular location">
    <subcellularLocation>
        <location evidence="8">Cytoplasm</location>
    </subcellularLocation>
</comment>
<evidence type="ECO:0000256" key="4">
    <source>
        <dbReference type="ARBA" id="ARBA00022723"/>
    </source>
</evidence>
<reference evidence="10" key="1">
    <citation type="journal article" date="2020" name="Biotechnol. Biofuels">
        <title>New insights from the biogas microbiome by comprehensive genome-resolved metagenomics of nearly 1600 species originating from multiple anaerobic digesters.</title>
        <authorList>
            <person name="Campanaro S."/>
            <person name="Treu L."/>
            <person name="Rodriguez-R L.M."/>
            <person name="Kovalovszki A."/>
            <person name="Ziels R.M."/>
            <person name="Maus I."/>
            <person name="Zhu X."/>
            <person name="Kougias P.G."/>
            <person name="Basile A."/>
            <person name="Luo G."/>
            <person name="Schluter A."/>
            <person name="Konstantinidis K.T."/>
            <person name="Angelidaki I."/>
        </authorList>
    </citation>
    <scope>NUCLEOTIDE SEQUENCE</scope>
    <source>
        <strain evidence="10">AS06rmzACSIP_7</strain>
    </source>
</reference>
<protein>
    <recommendedName>
        <fullName evidence="8">tRNA N6-adenosine threonylcarbamoyltransferase</fullName>
        <ecNumber evidence="8">2.3.1.234</ecNumber>
    </recommendedName>
    <alternativeName>
        <fullName evidence="8">N6-L-threonylcarbamoyladenine synthase</fullName>
        <shortName evidence="8">t(6)A synthase</shortName>
    </alternativeName>
    <alternativeName>
        <fullName evidence="8">t(6)A37 threonylcarbamoyladenosine biosynthesis protein TsaD</fullName>
    </alternativeName>
    <alternativeName>
        <fullName evidence="8">tRNA threonylcarbamoyladenosine biosynthesis protein TsaD</fullName>
    </alternativeName>
</protein>
<dbReference type="Proteomes" id="UP000777265">
    <property type="component" value="Unassembled WGS sequence"/>
</dbReference>
<comment type="function">
    <text evidence="8">Required for the formation of a threonylcarbamoyl group on adenosine at position 37 (t(6)A37) in tRNAs that read codons beginning with adenine. Is involved in the transfer of the threonylcarbamoyl moiety of threonylcarbamoyl-AMP (TC-AMP) to the N6 group of A37, together with TsaE and TsaB. TsaD likely plays a direct catalytic role in this reaction.</text>
</comment>
<feature type="binding site" evidence="8">
    <location>
        <position position="179"/>
    </location>
    <ligand>
        <name>substrate</name>
    </ligand>
</feature>
<comment type="cofactor">
    <cofactor evidence="8">
        <name>Fe(2+)</name>
        <dbReference type="ChEBI" id="CHEBI:29033"/>
    </cofactor>
    <text evidence="8">Binds 1 Fe(2+) ion per subunit.</text>
</comment>
<dbReference type="CDD" id="cd24133">
    <property type="entry name" value="ASKHA_NBD_TsaD_bac"/>
    <property type="match status" value="1"/>
</dbReference>
<feature type="domain" description="Gcp-like" evidence="9">
    <location>
        <begin position="24"/>
        <end position="305"/>
    </location>
</feature>
<keyword evidence="6 8" id="KW-0012">Acyltransferase</keyword>
<feature type="binding site" evidence="8">
    <location>
        <begin position="133"/>
        <end position="137"/>
    </location>
    <ligand>
        <name>substrate</name>
    </ligand>
</feature>
<evidence type="ECO:0000256" key="6">
    <source>
        <dbReference type="ARBA" id="ARBA00023315"/>
    </source>
</evidence>
<name>A0A971S0J0_9BACT</name>
<feature type="binding site" evidence="8">
    <location>
        <position position="115"/>
    </location>
    <ligand>
        <name>Fe cation</name>
        <dbReference type="ChEBI" id="CHEBI:24875"/>
    </ligand>
</feature>
<dbReference type="InterPro" id="IPR017861">
    <property type="entry name" value="KAE1/TsaD"/>
</dbReference>
<evidence type="ECO:0000256" key="8">
    <source>
        <dbReference type="HAMAP-Rule" id="MF_01445"/>
    </source>
</evidence>
<dbReference type="EMBL" id="JAAYEE010000107">
    <property type="protein sequence ID" value="NLW35131.1"/>
    <property type="molecule type" value="Genomic_DNA"/>
</dbReference>
<organism evidence="10 11">
    <name type="scientific">Syntrophorhabdus aromaticivorans</name>
    <dbReference type="NCBI Taxonomy" id="328301"/>
    <lineage>
        <taxon>Bacteria</taxon>
        <taxon>Pseudomonadati</taxon>
        <taxon>Thermodesulfobacteriota</taxon>
        <taxon>Syntrophorhabdia</taxon>
        <taxon>Syntrophorhabdales</taxon>
        <taxon>Syntrophorhabdaceae</taxon>
        <taxon>Syntrophorhabdus</taxon>
    </lineage>
</organism>
<keyword evidence="2 8" id="KW-0808">Transferase</keyword>
<evidence type="ECO:0000313" key="11">
    <source>
        <dbReference type="Proteomes" id="UP000777265"/>
    </source>
</evidence>
<evidence type="ECO:0000256" key="2">
    <source>
        <dbReference type="ARBA" id="ARBA00022679"/>
    </source>
</evidence>
<dbReference type="GO" id="GO:0005737">
    <property type="term" value="C:cytoplasm"/>
    <property type="evidence" value="ECO:0007669"/>
    <property type="project" value="UniProtKB-SubCell"/>
</dbReference>
<feature type="binding site" evidence="8">
    <location>
        <position position="183"/>
    </location>
    <ligand>
        <name>substrate</name>
    </ligand>
</feature>
<dbReference type="HAMAP" id="MF_01445">
    <property type="entry name" value="TsaD"/>
    <property type="match status" value="1"/>
</dbReference>
<keyword evidence="1 8" id="KW-0963">Cytoplasm</keyword>
<dbReference type="EC" id="2.3.1.234" evidence="8"/>
<evidence type="ECO:0000256" key="7">
    <source>
        <dbReference type="ARBA" id="ARBA00048117"/>
    </source>
</evidence>